<dbReference type="PANTHER" id="PTHR43639:SF1">
    <property type="entry name" value="SHORT-CHAIN DEHYDROGENASE_REDUCTASE FAMILY PROTEIN"/>
    <property type="match status" value="1"/>
</dbReference>
<keyword evidence="2" id="KW-0560">Oxidoreductase</keyword>
<dbReference type="InterPro" id="IPR002347">
    <property type="entry name" value="SDR_fam"/>
</dbReference>
<comment type="similarity">
    <text evidence="1">Belongs to the short-chain dehydrogenases/reductases (SDR) family.</text>
</comment>
<dbReference type="InterPro" id="IPR036291">
    <property type="entry name" value="NAD(P)-bd_dom_sf"/>
</dbReference>
<evidence type="ECO:0000256" key="1">
    <source>
        <dbReference type="ARBA" id="ARBA00006484"/>
    </source>
</evidence>
<evidence type="ECO:0000313" key="3">
    <source>
        <dbReference type="EMBL" id="SEL87217.1"/>
    </source>
</evidence>
<evidence type="ECO:0000256" key="2">
    <source>
        <dbReference type="ARBA" id="ARBA00023002"/>
    </source>
</evidence>
<dbReference type="RefSeq" id="WP_089714671.1">
    <property type="nucleotide sequence ID" value="NZ_FOBC01000018.1"/>
</dbReference>
<keyword evidence="4" id="KW-1185">Reference proteome</keyword>
<dbReference type="Gene3D" id="3.40.50.720">
    <property type="entry name" value="NAD(P)-binding Rossmann-like Domain"/>
    <property type="match status" value="1"/>
</dbReference>
<dbReference type="Pfam" id="PF13561">
    <property type="entry name" value="adh_short_C2"/>
    <property type="match status" value="1"/>
</dbReference>
<dbReference type="SUPFAM" id="SSF51735">
    <property type="entry name" value="NAD(P)-binding Rossmann-fold domains"/>
    <property type="match status" value="1"/>
</dbReference>
<dbReference type="InterPro" id="IPR020904">
    <property type="entry name" value="Sc_DH/Rdtase_CS"/>
</dbReference>
<dbReference type="PROSITE" id="PS00061">
    <property type="entry name" value="ADH_SHORT"/>
    <property type="match status" value="1"/>
</dbReference>
<dbReference type="FunFam" id="3.40.50.720:FF:000084">
    <property type="entry name" value="Short-chain dehydrogenase reductase"/>
    <property type="match status" value="1"/>
</dbReference>
<dbReference type="PRINTS" id="PR00080">
    <property type="entry name" value="SDRFAMILY"/>
</dbReference>
<proteinExistence type="inferred from homology"/>
<accession>A0A1H7TTH8</accession>
<name>A0A1H7TTH8_9GAMM</name>
<dbReference type="CDD" id="cd05233">
    <property type="entry name" value="SDR_c"/>
    <property type="match status" value="1"/>
</dbReference>
<dbReference type="STRING" id="650850.SAMN04488129_11828"/>
<dbReference type="PRINTS" id="PR00081">
    <property type="entry name" value="GDHRDH"/>
</dbReference>
<dbReference type="AlphaFoldDB" id="A0A1H7TTH8"/>
<gene>
    <name evidence="3" type="ORF">SAMN04488129_11828</name>
</gene>
<reference evidence="4" key="1">
    <citation type="submission" date="2016-10" db="EMBL/GenBank/DDBJ databases">
        <authorList>
            <person name="Varghese N."/>
            <person name="Submissions S."/>
        </authorList>
    </citation>
    <scope>NUCLEOTIDE SEQUENCE [LARGE SCALE GENOMIC DNA]</scope>
    <source>
        <strain evidence="4">CGMCC 1.9150</strain>
    </source>
</reference>
<sequence>MFDELKGRRVLVTGASRGIGAAVATQLGRLGCRVAVHYHSSDAGAEAVCRAIRENGGEARLVKGDVSRSAEAMRIVDEAAEHLGGLDLLINNAGDMLGRVSLDEMDDAHYDRVMDLNARSVVMASRAALPYFRHAGRGNIIHTGSIAARNGGGTGAGLYASAKGFVTTLTRNMAKELAGENIRVNAVAPGVITTDFHERHSNDAQMEAARATIPQGRLGNAEDCVGAYLFLATDALSGYVTGQVIEVNGGQLMP</sequence>
<organism evidence="3 4">
    <name type="scientific">Halomonas daqiaonensis</name>
    <dbReference type="NCBI Taxonomy" id="650850"/>
    <lineage>
        <taxon>Bacteria</taxon>
        <taxon>Pseudomonadati</taxon>
        <taxon>Pseudomonadota</taxon>
        <taxon>Gammaproteobacteria</taxon>
        <taxon>Oceanospirillales</taxon>
        <taxon>Halomonadaceae</taxon>
        <taxon>Halomonas</taxon>
    </lineage>
</organism>
<dbReference type="Proteomes" id="UP000198807">
    <property type="component" value="Unassembled WGS sequence"/>
</dbReference>
<dbReference type="GO" id="GO:0016491">
    <property type="term" value="F:oxidoreductase activity"/>
    <property type="evidence" value="ECO:0007669"/>
    <property type="project" value="UniProtKB-KW"/>
</dbReference>
<dbReference type="EMBL" id="FOBC01000018">
    <property type="protein sequence ID" value="SEL87217.1"/>
    <property type="molecule type" value="Genomic_DNA"/>
</dbReference>
<dbReference type="OrthoDB" id="9806974at2"/>
<protein>
    <submittedName>
        <fullName evidence="3">3-oxoacyl-[acyl-carrier protein] reductase</fullName>
    </submittedName>
</protein>
<evidence type="ECO:0000313" key="4">
    <source>
        <dbReference type="Proteomes" id="UP000198807"/>
    </source>
</evidence>
<dbReference type="PANTHER" id="PTHR43639">
    <property type="entry name" value="OXIDOREDUCTASE, SHORT-CHAIN DEHYDROGENASE/REDUCTASE FAMILY (AFU_ORTHOLOGUE AFUA_5G02870)"/>
    <property type="match status" value="1"/>
</dbReference>